<reference evidence="2" key="1">
    <citation type="submission" date="2020-07" db="EMBL/GenBank/DDBJ databases">
        <title>Multicomponent nature underlies the extraordinary mechanical properties of spider dragline silk.</title>
        <authorList>
            <person name="Kono N."/>
            <person name="Nakamura H."/>
            <person name="Mori M."/>
            <person name="Yoshida Y."/>
            <person name="Ohtoshi R."/>
            <person name="Malay A.D."/>
            <person name="Moran D.A.P."/>
            <person name="Tomita M."/>
            <person name="Numata K."/>
            <person name="Arakawa K."/>
        </authorList>
    </citation>
    <scope>NUCLEOTIDE SEQUENCE</scope>
</reference>
<protein>
    <submittedName>
        <fullName evidence="2">Uncharacterized protein</fullName>
    </submittedName>
</protein>
<proteinExistence type="predicted"/>
<feature type="region of interest" description="Disordered" evidence="1">
    <location>
        <begin position="76"/>
        <end position="113"/>
    </location>
</feature>
<dbReference type="OrthoDB" id="6431725at2759"/>
<gene>
    <name evidence="2" type="primary">AVEN_238448_1</name>
    <name evidence="2" type="ORF">TNCT_498091</name>
</gene>
<sequence length="133" mass="14153">MRTLQASKKHLTKKWRSRSCSESTSDSCSSSSDSEGGSSQSSATAEREFSIVKESNFANGPLKLKIAARKVKKDVANGAYDQDDSVDSPPLGSDSGQMSVGGPSSARVVSCTGESSSRKQRCKRKIEKVICLA</sequence>
<feature type="compositionally biased region" description="Low complexity" evidence="1">
    <location>
        <begin position="18"/>
        <end position="44"/>
    </location>
</feature>
<keyword evidence="3" id="KW-1185">Reference proteome</keyword>
<comment type="caution">
    <text evidence="2">The sequence shown here is derived from an EMBL/GenBank/DDBJ whole genome shotgun (WGS) entry which is preliminary data.</text>
</comment>
<dbReference type="AlphaFoldDB" id="A0A8X6JC15"/>
<evidence type="ECO:0000313" key="3">
    <source>
        <dbReference type="Proteomes" id="UP000887116"/>
    </source>
</evidence>
<feature type="region of interest" description="Disordered" evidence="1">
    <location>
        <begin position="1"/>
        <end position="47"/>
    </location>
</feature>
<evidence type="ECO:0000313" key="2">
    <source>
        <dbReference type="EMBL" id="GFR19538.1"/>
    </source>
</evidence>
<accession>A0A8X6JC15</accession>
<dbReference type="EMBL" id="BMAO01007934">
    <property type="protein sequence ID" value="GFR19538.1"/>
    <property type="molecule type" value="Genomic_DNA"/>
</dbReference>
<feature type="compositionally biased region" description="Basic residues" evidence="1">
    <location>
        <begin position="7"/>
        <end position="17"/>
    </location>
</feature>
<organism evidence="2 3">
    <name type="scientific">Trichonephila clavata</name>
    <name type="common">Joro spider</name>
    <name type="synonym">Nephila clavata</name>
    <dbReference type="NCBI Taxonomy" id="2740835"/>
    <lineage>
        <taxon>Eukaryota</taxon>
        <taxon>Metazoa</taxon>
        <taxon>Ecdysozoa</taxon>
        <taxon>Arthropoda</taxon>
        <taxon>Chelicerata</taxon>
        <taxon>Arachnida</taxon>
        <taxon>Araneae</taxon>
        <taxon>Araneomorphae</taxon>
        <taxon>Entelegynae</taxon>
        <taxon>Araneoidea</taxon>
        <taxon>Nephilidae</taxon>
        <taxon>Trichonephila</taxon>
    </lineage>
</organism>
<name>A0A8X6JC15_TRICU</name>
<evidence type="ECO:0000256" key="1">
    <source>
        <dbReference type="SAM" id="MobiDB-lite"/>
    </source>
</evidence>
<dbReference type="Proteomes" id="UP000887116">
    <property type="component" value="Unassembled WGS sequence"/>
</dbReference>